<keyword evidence="6" id="KW-1185">Reference proteome</keyword>
<dbReference type="RefSeq" id="XP_038077555.1">
    <property type="nucleotide sequence ID" value="XM_038221627.1"/>
</dbReference>
<sequence>MASTTLFNFHVPSQVLLNPVDWKTMQQGMNAIFHEAGFDGSPHTVAFESNNGSLTLYSGSDGRSAVVQSYTEGLITVNLQEPSKEHKTALTDQELSTLQKKLVTLLGCEKSKRFPQIRRSTDPCDPYVPTVDNRLVEYDFDRIVFEENSKYQNIKIQHSPQYGNVLILDDDPNLAESDIAYTNAITGNGRQDYRGKEVLVLGGGDGGILHVLRQQDPAMIIMIEIDQVVITAATKYLRGICFDSMDKLEGSNYKVIVEDCIPFLKQYAAEGKQFDFVINDLTAIPITTEPQGDQWDFLRLILDLSMKVLKPTGRYFTQGNGAIMRDALVMYEQQLSKLSVPVDFSKETVCVPSYMELWVFYEIWKKQDQNGS</sequence>
<organism evidence="5 6">
    <name type="scientific">Patiria miniata</name>
    <name type="common">Bat star</name>
    <name type="synonym">Asterina miniata</name>
    <dbReference type="NCBI Taxonomy" id="46514"/>
    <lineage>
        <taxon>Eukaryota</taxon>
        <taxon>Metazoa</taxon>
        <taxon>Echinodermata</taxon>
        <taxon>Eleutherozoa</taxon>
        <taxon>Asterozoa</taxon>
        <taxon>Asteroidea</taxon>
        <taxon>Valvatacea</taxon>
        <taxon>Valvatida</taxon>
        <taxon>Asterinidae</taxon>
        <taxon>Patiria</taxon>
    </lineage>
</organism>
<dbReference type="GO" id="GO:0006597">
    <property type="term" value="P:spermine biosynthetic process"/>
    <property type="evidence" value="ECO:0007669"/>
    <property type="project" value="InterPro"/>
</dbReference>
<dbReference type="InterPro" id="IPR040900">
    <property type="entry name" value="SpmSyn_N"/>
</dbReference>
<dbReference type="InterPro" id="IPR037163">
    <property type="entry name" value="Spermidine_synt_N_sf"/>
</dbReference>
<evidence type="ECO:0000313" key="6">
    <source>
        <dbReference type="Proteomes" id="UP000887568"/>
    </source>
</evidence>
<dbReference type="Pfam" id="PF01564">
    <property type="entry name" value="Spermine_synth"/>
    <property type="match status" value="1"/>
</dbReference>
<protein>
    <recommendedName>
        <fullName evidence="4">PABS domain-containing protein</fullName>
    </recommendedName>
</protein>
<dbReference type="SUPFAM" id="SSF53335">
    <property type="entry name" value="S-adenosyl-L-methionine-dependent methyltransferases"/>
    <property type="match status" value="1"/>
</dbReference>
<evidence type="ECO:0000259" key="4">
    <source>
        <dbReference type="PROSITE" id="PS51006"/>
    </source>
</evidence>
<reference evidence="5" key="1">
    <citation type="submission" date="2022-11" db="UniProtKB">
        <authorList>
            <consortium name="EnsemblMetazoa"/>
        </authorList>
    </citation>
    <scope>IDENTIFICATION</scope>
</reference>
<dbReference type="InterPro" id="IPR029063">
    <property type="entry name" value="SAM-dependent_MTases_sf"/>
</dbReference>
<accession>A0A914BNM5</accession>
<evidence type="ECO:0000256" key="1">
    <source>
        <dbReference type="ARBA" id="ARBA00007867"/>
    </source>
</evidence>
<dbReference type="Gene3D" id="3.30.160.110">
    <property type="entry name" value="Siroheme synthase, domain 2"/>
    <property type="match status" value="1"/>
</dbReference>
<dbReference type="InterPro" id="IPR030374">
    <property type="entry name" value="PABS"/>
</dbReference>
<evidence type="ECO:0000256" key="3">
    <source>
        <dbReference type="PROSITE-ProRule" id="PRU00354"/>
    </source>
</evidence>
<dbReference type="Pfam" id="PF17284">
    <property type="entry name" value="Spermine_synt_N"/>
    <property type="match status" value="1"/>
</dbReference>
<dbReference type="InterPro" id="IPR015576">
    <property type="entry name" value="Spermine_synthase_animal"/>
</dbReference>
<dbReference type="OrthoDB" id="5953636at2759"/>
<dbReference type="Gene3D" id="3.40.50.150">
    <property type="entry name" value="Vaccinia Virus protein VP39"/>
    <property type="match status" value="1"/>
</dbReference>
<dbReference type="Pfam" id="PF17950">
    <property type="entry name" value="SpmSyn_N"/>
    <property type="match status" value="1"/>
</dbReference>
<dbReference type="FunFam" id="3.40.50.150:FF:000197">
    <property type="entry name" value="spermine synthase isoform X2"/>
    <property type="match status" value="1"/>
</dbReference>
<dbReference type="CDD" id="cd02440">
    <property type="entry name" value="AdoMet_MTases"/>
    <property type="match status" value="1"/>
</dbReference>
<keyword evidence="3" id="KW-0620">Polyamine biosynthesis</keyword>
<dbReference type="AlphaFoldDB" id="A0A914BNM5"/>
<dbReference type="OMA" id="ICGKEDY"/>
<dbReference type="PROSITE" id="PS51006">
    <property type="entry name" value="PABS_2"/>
    <property type="match status" value="1"/>
</dbReference>
<dbReference type="Proteomes" id="UP000887568">
    <property type="component" value="Unplaced"/>
</dbReference>
<evidence type="ECO:0000256" key="2">
    <source>
        <dbReference type="ARBA" id="ARBA00022679"/>
    </source>
</evidence>
<evidence type="ECO:0000313" key="5">
    <source>
        <dbReference type="EnsemblMetazoa" id="XP_038077555.1"/>
    </source>
</evidence>
<name>A0A914BNM5_PATMI</name>
<dbReference type="InterPro" id="IPR035246">
    <property type="entry name" value="Spermidine_synt_N"/>
</dbReference>
<proteinExistence type="inferred from homology"/>
<dbReference type="PANTHER" id="PTHR46315:SF1">
    <property type="entry name" value="SPERMINE SYNTHASE"/>
    <property type="match status" value="1"/>
</dbReference>
<feature type="active site" description="Proton acceptor" evidence="3">
    <location>
        <position position="280"/>
    </location>
</feature>
<comment type="similarity">
    <text evidence="1">Belongs to the spermidine/spermine synthase family.</text>
</comment>
<dbReference type="GO" id="GO:0016768">
    <property type="term" value="F:spermine synthase activity"/>
    <property type="evidence" value="ECO:0007669"/>
    <property type="project" value="InterPro"/>
</dbReference>
<dbReference type="EnsemblMetazoa" id="XM_038221627.1">
    <property type="protein sequence ID" value="XP_038077555.1"/>
    <property type="gene ID" value="LOC119745338"/>
</dbReference>
<feature type="domain" description="PABS" evidence="4">
    <location>
        <begin position="125"/>
        <end position="365"/>
    </location>
</feature>
<dbReference type="PANTHER" id="PTHR46315">
    <property type="entry name" value="SPERMINE SYNTHASE"/>
    <property type="match status" value="1"/>
</dbReference>
<keyword evidence="2 3" id="KW-0808">Transferase</keyword>
<dbReference type="GeneID" id="119745338"/>
<dbReference type="Gene3D" id="2.30.140.10">
    <property type="entry name" value="Spermidine synthase, tetramerisation domain"/>
    <property type="match status" value="1"/>
</dbReference>